<accession>A0A4S4AMS6</accession>
<comment type="caution">
    <text evidence="1">The sequence shown here is derived from an EMBL/GenBank/DDBJ whole genome shotgun (WGS) entry which is preliminary data.</text>
</comment>
<dbReference type="EMBL" id="SSOD01000008">
    <property type="protein sequence ID" value="THF60911.1"/>
    <property type="molecule type" value="Genomic_DNA"/>
</dbReference>
<dbReference type="OrthoDB" id="5465205at2"/>
<dbReference type="RefSeq" id="WP_136385185.1">
    <property type="nucleotide sequence ID" value="NZ_SSOD01000008.1"/>
</dbReference>
<keyword evidence="2" id="KW-1185">Reference proteome</keyword>
<gene>
    <name evidence="1" type="ORF">E6O51_11820</name>
</gene>
<evidence type="ECO:0000313" key="1">
    <source>
        <dbReference type="EMBL" id="THF60911.1"/>
    </source>
</evidence>
<proteinExistence type="predicted"/>
<sequence>MSAVNTPQLAGEVFAWPVVAGAVIEQGALVVLFGGYAGPGSEFVGMIAVGRAEETVDNSAGANGAAVVRARRGIFRYANSTADPVTQMRVGEDAYIVDDRTVGATDGGEERSRAGKIFAVDAAGVWVQVGLGL</sequence>
<name>A0A4S4AMS6_9RHOO</name>
<dbReference type="Proteomes" id="UP000307956">
    <property type="component" value="Unassembled WGS sequence"/>
</dbReference>
<reference evidence="1 2" key="1">
    <citation type="submission" date="2019-04" db="EMBL/GenBank/DDBJ databases">
        <title>Azoarcus rhizosphaerae sp. nov. isolated from rhizosphere of Ficus religiosa.</title>
        <authorList>
            <person name="Lin S.-Y."/>
            <person name="Hameed A."/>
            <person name="Hsu Y.-H."/>
            <person name="Young C.-C."/>
        </authorList>
    </citation>
    <scope>NUCLEOTIDE SEQUENCE [LARGE SCALE GENOMIC DNA]</scope>
    <source>
        <strain evidence="1 2">CC-YHH848</strain>
    </source>
</reference>
<protein>
    <recommendedName>
        <fullName evidence="3">Bacteriophage lambda head decoration protein D</fullName>
    </recommendedName>
</protein>
<evidence type="ECO:0000313" key="2">
    <source>
        <dbReference type="Proteomes" id="UP000307956"/>
    </source>
</evidence>
<organism evidence="1 2">
    <name type="scientific">Pseudothauera rhizosphaerae</name>
    <dbReference type="NCBI Taxonomy" id="2565932"/>
    <lineage>
        <taxon>Bacteria</taxon>
        <taxon>Pseudomonadati</taxon>
        <taxon>Pseudomonadota</taxon>
        <taxon>Betaproteobacteria</taxon>
        <taxon>Rhodocyclales</taxon>
        <taxon>Zoogloeaceae</taxon>
        <taxon>Pseudothauera</taxon>
    </lineage>
</organism>
<evidence type="ECO:0008006" key="3">
    <source>
        <dbReference type="Google" id="ProtNLM"/>
    </source>
</evidence>
<dbReference type="AlphaFoldDB" id="A0A4S4AMS6"/>